<dbReference type="OrthoDB" id="1557988at2759"/>
<evidence type="ECO:0000256" key="2">
    <source>
        <dbReference type="ARBA" id="ARBA00022980"/>
    </source>
</evidence>
<dbReference type="Proteomes" id="UP000323000">
    <property type="component" value="Chromosome 1"/>
</dbReference>
<dbReference type="GO" id="GO:0008097">
    <property type="term" value="F:5S rRNA binding"/>
    <property type="evidence" value="ECO:0007669"/>
    <property type="project" value="TreeGrafter"/>
</dbReference>
<keyword evidence="3" id="KW-0687">Ribonucleoprotein</keyword>
<keyword evidence="5" id="KW-1185">Reference proteome</keyword>
<dbReference type="GO" id="GO:1990904">
    <property type="term" value="C:ribonucleoprotein complex"/>
    <property type="evidence" value="ECO:0007669"/>
    <property type="project" value="UniProtKB-KW"/>
</dbReference>
<evidence type="ECO:0000313" key="4">
    <source>
        <dbReference type="EMBL" id="TXG72842.1"/>
    </source>
</evidence>
<dbReference type="Gene3D" id="3.30.420.100">
    <property type="match status" value="1"/>
</dbReference>
<evidence type="ECO:0000313" key="5">
    <source>
        <dbReference type="Proteomes" id="UP000323000"/>
    </source>
</evidence>
<sequence length="175" mass="19071">MSTNNHQYLLRLVLSCRKISAQVTNTSTSTIVAMAASSDNDFLSRYHSNLIRFHRSHRFWDSKTASRVGDKLGLQLKEIGVNNVTIDLNEELSRSVPQRVTVLPLFDSVRRAGILVDGADRLAEIGPVSAVLEARQVGFLIAGSLAVAEARAILDGIQHAVDTGLVPLNVETLLP</sequence>
<keyword evidence="2" id="KW-0689">Ribosomal protein</keyword>
<evidence type="ECO:0000256" key="3">
    <source>
        <dbReference type="ARBA" id="ARBA00023274"/>
    </source>
</evidence>
<dbReference type="InterPro" id="IPR005484">
    <property type="entry name" value="Ribosomal_uL18_bac/plant/anim"/>
</dbReference>
<gene>
    <name evidence="4" type="ORF">EZV62_001421</name>
</gene>
<dbReference type="GO" id="GO:0003735">
    <property type="term" value="F:structural constituent of ribosome"/>
    <property type="evidence" value="ECO:0007669"/>
    <property type="project" value="InterPro"/>
</dbReference>
<comment type="caution">
    <text evidence="4">The sequence shown here is derived from an EMBL/GenBank/DDBJ whole genome shotgun (WGS) entry which is preliminary data.</text>
</comment>
<comment type="similarity">
    <text evidence="1">Belongs to the universal ribosomal protein uL18 family.</text>
</comment>
<dbReference type="PANTHER" id="PTHR12899">
    <property type="entry name" value="39S RIBOSOMAL PROTEIN L18, MITOCHONDRIAL"/>
    <property type="match status" value="1"/>
</dbReference>
<accession>A0A5C7IWG1</accession>
<evidence type="ECO:0000256" key="1">
    <source>
        <dbReference type="ARBA" id="ARBA00007116"/>
    </source>
</evidence>
<reference evidence="5" key="1">
    <citation type="journal article" date="2019" name="Gigascience">
        <title>De novo genome assembly of the endangered Acer yangbiense, a plant species with extremely small populations endemic to Yunnan Province, China.</title>
        <authorList>
            <person name="Yang J."/>
            <person name="Wariss H.M."/>
            <person name="Tao L."/>
            <person name="Zhang R."/>
            <person name="Yun Q."/>
            <person name="Hollingsworth P."/>
            <person name="Dao Z."/>
            <person name="Luo G."/>
            <person name="Guo H."/>
            <person name="Ma Y."/>
            <person name="Sun W."/>
        </authorList>
    </citation>
    <scope>NUCLEOTIDE SEQUENCE [LARGE SCALE GENOMIC DNA]</scope>
    <source>
        <strain evidence="5">cv. Malutang</strain>
    </source>
</reference>
<name>A0A5C7IWG1_9ROSI</name>
<dbReference type="EMBL" id="VAHF01000001">
    <property type="protein sequence ID" value="TXG72842.1"/>
    <property type="molecule type" value="Genomic_DNA"/>
</dbReference>
<organism evidence="4 5">
    <name type="scientific">Acer yangbiense</name>
    <dbReference type="NCBI Taxonomy" id="1000413"/>
    <lineage>
        <taxon>Eukaryota</taxon>
        <taxon>Viridiplantae</taxon>
        <taxon>Streptophyta</taxon>
        <taxon>Embryophyta</taxon>
        <taxon>Tracheophyta</taxon>
        <taxon>Spermatophyta</taxon>
        <taxon>Magnoliopsida</taxon>
        <taxon>eudicotyledons</taxon>
        <taxon>Gunneridae</taxon>
        <taxon>Pentapetalae</taxon>
        <taxon>rosids</taxon>
        <taxon>malvids</taxon>
        <taxon>Sapindales</taxon>
        <taxon>Sapindaceae</taxon>
        <taxon>Hippocastanoideae</taxon>
        <taxon>Acereae</taxon>
        <taxon>Acer</taxon>
    </lineage>
</organism>
<dbReference type="PANTHER" id="PTHR12899:SF14">
    <property type="entry name" value="F14B2.25_F14B2.25"/>
    <property type="match status" value="1"/>
</dbReference>
<proteinExistence type="inferred from homology"/>
<dbReference type="SUPFAM" id="SSF53137">
    <property type="entry name" value="Translational machinery components"/>
    <property type="match status" value="1"/>
</dbReference>
<dbReference type="GO" id="GO:0006412">
    <property type="term" value="P:translation"/>
    <property type="evidence" value="ECO:0007669"/>
    <property type="project" value="InterPro"/>
</dbReference>
<protein>
    <submittedName>
        <fullName evidence="4">Uncharacterized protein</fullName>
    </submittedName>
</protein>
<dbReference type="GO" id="GO:0005840">
    <property type="term" value="C:ribosome"/>
    <property type="evidence" value="ECO:0007669"/>
    <property type="project" value="UniProtKB-KW"/>
</dbReference>
<dbReference type="AlphaFoldDB" id="A0A5C7IWG1"/>